<keyword evidence="2" id="KW-1185">Reference proteome</keyword>
<evidence type="ECO:0000313" key="1">
    <source>
        <dbReference type="EMBL" id="KAI5677051.1"/>
    </source>
</evidence>
<organism evidence="1 2">
    <name type="scientific">Catharanthus roseus</name>
    <name type="common">Madagascar periwinkle</name>
    <name type="synonym">Vinca rosea</name>
    <dbReference type="NCBI Taxonomy" id="4058"/>
    <lineage>
        <taxon>Eukaryota</taxon>
        <taxon>Viridiplantae</taxon>
        <taxon>Streptophyta</taxon>
        <taxon>Embryophyta</taxon>
        <taxon>Tracheophyta</taxon>
        <taxon>Spermatophyta</taxon>
        <taxon>Magnoliopsida</taxon>
        <taxon>eudicotyledons</taxon>
        <taxon>Gunneridae</taxon>
        <taxon>Pentapetalae</taxon>
        <taxon>asterids</taxon>
        <taxon>lamiids</taxon>
        <taxon>Gentianales</taxon>
        <taxon>Apocynaceae</taxon>
        <taxon>Rauvolfioideae</taxon>
        <taxon>Vinceae</taxon>
        <taxon>Catharanthinae</taxon>
        <taxon>Catharanthus</taxon>
    </lineage>
</organism>
<comment type="caution">
    <text evidence="1">The sequence shown here is derived from an EMBL/GenBank/DDBJ whole genome shotgun (WGS) entry which is preliminary data.</text>
</comment>
<evidence type="ECO:0000313" key="2">
    <source>
        <dbReference type="Proteomes" id="UP001060085"/>
    </source>
</evidence>
<dbReference type="EMBL" id="CM044702">
    <property type="protein sequence ID" value="KAI5677051.1"/>
    <property type="molecule type" value="Genomic_DNA"/>
</dbReference>
<gene>
    <name evidence="1" type="ORF">M9H77_08001</name>
</gene>
<sequence>MAATLVKVAALAGHLWWWSLSVKSREEVEGIKKGCLIFITNGDYDINHELVLEYANQFHWKALQIASPSSREHMQAYSHGLRAVSLAKTLAVKQPRTADHLLEFYTNLYAEEMWRRRIPPFLLLEAFCGNHEIQSLISWKIESNIHDRIFISKDELVDWTKQTAMKANTYFIVNRYQKSRTSDCRPAQKIYNVVAKIKKNKMKGRNMVEEVLCLSEGRGYTVLYRKREESNASTYRWVLQQIKHIYVSSAMSYRNSSILNDDNNRAESEHSVVKLWLSTCYGDLDTVFLNINSLIKGQIAEIKTSLEISKLKEKYGVKSNPILKNISNNINHLTLKKIWLEIKRAGEISDDQQSKCGHYLRKLQSLLCACELVSRYVHALLLQAEDIYIFWRKLEIGVDISNVHGRDMDFEMCNLTSMLEEISTGPISKVREVHRLTKGSGPISRGRGRLRGRGRPPRSGRVTYTRWMPVAFTACAMVISSRYRGQWMGRSLL</sequence>
<accession>A0ACC0BWV7</accession>
<dbReference type="Proteomes" id="UP001060085">
    <property type="component" value="Linkage Group LG02"/>
</dbReference>
<protein>
    <submittedName>
        <fullName evidence="1">Uncharacterized protein</fullName>
    </submittedName>
</protein>
<name>A0ACC0BWV7_CATRO</name>
<reference evidence="2" key="1">
    <citation type="journal article" date="2023" name="Nat. Plants">
        <title>Single-cell RNA sequencing provides a high-resolution roadmap for understanding the multicellular compartmentation of specialized metabolism.</title>
        <authorList>
            <person name="Sun S."/>
            <person name="Shen X."/>
            <person name="Li Y."/>
            <person name="Li Y."/>
            <person name="Wang S."/>
            <person name="Li R."/>
            <person name="Zhang H."/>
            <person name="Shen G."/>
            <person name="Guo B."/>
            <person name="Wei J."/>
            <person name="Xu J."/>
            <person name="St-Pierre B."/>
            <person name="Chen S."/>
            <person name="Sun C."/>
        </authorList>
    </citation>
    <scope>NUCLEOTIDE SEQUENCE [LARGE SCALE GENOMIC DNA]</scope>
</reference>
<proteinExistence type="predicted"/>